<evidence type="ECO:0000256" key="4">
    <source>
        <dbReference type="ARBA" id="ARBA00022723"/>
    </source>
</evidence>
<evidence type="ECO:0000313" key="10">
    <source>
        <dbReference type="EMBL" id="CAB9501017.1"/>
    </source>
</evidence>
<evidence type="ECO:0000256" key="7">
    <source>
        <dbReference type="ARBA" id="ARBA00023118"/>
    </source>
</evidence>
<evidence type="ECO:0000256" key="5">
    <source>
        <dbReference type="ARBA" id="ARBA00023004"/>
    </source>
</evidence>
<feature type="domain" description="Radical SAM core" evidence="9">
    <location>
        <begin position="65"/>
        <end position="296"/>
    </location>
</feature>
<evidence type="ECO:0000256" key="3">
    <source>
        <dbReference type="ARBA" id="ARBA00022691"/>
    </source>
</evidence>
<evidence type="ECO:0000313" key="11">
    <source>
        <dbReference type="Proteomes" id="UP001153069"/>
    </source>
</evidence>
<dbReference type="AlphaFoldDB" id="A0A9N8DD19"/>
<evidence type="ECO:0000256" key="6">
    <source>
        <dbReference type="ARBA" id="ARBA00023014"/>
    </source>
</evidence>
<proteinExistence type="predicted"/>
<evidence type="ECO:0000256" key="2">
    <source>
        <dbReference type="ARBA" id="ARBA00022485"/>
    </source>
</evidence>
<evidence type="ECO:0000256" key="1">
    <source>
        <dbReference type="ARBA" id="ARBA00001966"/>
    </source>
</evidence>
<feature type="transmembrane region" description="Helical" evidence="8">
    <location>
        <begin position="12"/>
        <end position="31"/>
    </location>
</feature>
<dbReference type="InterPro" id="IPR007197">
    <property type="entry name" value="rSAM"/>
</dbReference>
<dbReference type="Gene3D" id="3.20.20.70">
    <property type="entry name" value="Aldolase class I"/>
    <property type="match status" value="1"/>
</dbReference>
<evidence type="ECO:0000256" key="8">
    <source>
        <dbReference type="SAM" id="Phobius"/>
    </source>
</evidence>
<keyword evidence="8" id="KW-0472">Membrane</keyword>
<dbReference type="SFLD" id="SFLDG01088">
    <property type="entry name" value="antiviral_proteins"/>
    <property type="match status" value="1"/>
</dbReference>
<keyword evidence="5" id="KW-0408">Iron</keyword>
<dbReference type="SUPFAM" id="SSF102114">
    <property type="entry name" value="Radical SAM enzymes"/>
    <property type="match status" value="1"/>
</dbReference>
<name>A0A9N8DD19_9STRA</name>
<accession>A0A9N8DD19</accession>
<dbReference type="CDD" id="cd01335">
    <property type="entry name" value="Radical_SAM"/>
    <property type="match status" value="1"/>
</dbReference>
<protein>
    <submittedName>
        <fullName evidence="10">Radical S-adenosyl methionine domain-containing protein 2</fullName>
    </submittedName>
</protein>
<comment type="cofactor">
    <cofactor evidence="1">
        <name>[4Fe-4S] cluster</name>
        <dbReference type="ChEBI" id="CHEBI:49883"/>
    </cofactor>
</comment>
<keyword evidence="2" id="KW-0004">4Fe-4S</keyword>
<dbReference type="SFLD" id="SFLDS00029">
    <property type="entry name" value="Radical_SAM"/>
    <property type="match status" value="1"/>
</dbReference>
<keyword evidence="3" id="KW-0949">S-adenosyl-L-methionine</keyword>
<dbReference type="InterPro" id="IPR058240">
    <property type="entry name" value="rSAM_sf"/>
</dbReference>
<keyword evidence="8" id="KW-1133">Transmembrane helix</keyword>
<dbReference type="SMART" id="SM00729">
    <property type="entry name" value="Elp3"/>
    <property type="match status" value="1"/>
</dbReference>
<gene>
    <name evidence="10" type="ORF">SEMRO_98_G050260.1</name>
</gene>
<dbReference type="GO" id="GO:0003824">
    <property type="term" value="F:catalytic activity"/>
    <property type="evidence" value="ECO:0007669"/>
    <property type="project" value="InterPro"/>
</dbReference>
<evidence type="ECO:0000259" key="9">
    <source>
        <dbReference type="PROSITE" id="PS51918"/>
    </source>
</evidence>
<dbReference type="PANTHER" id="PTHR21339">
    <property type="entry name" value="RADICAL S-ADENOSYL METHIONINE DOMAIN-CONTAINING PROTEIN 2"/>
    <property type="match status" value="1"/>
</dbReference>
<keyword evidence="8" id="KW-0812">Transmembrane</keyword>
<dbReference type="InterPro" id="IPR006638">
    <property type="entry name" value="Elp3/MiaA/NifB-like_rSAM"/>
</dbReference>
<dbReference type="SFLD" id="SFLDG01067">
    <property type="entry name" value="SPASM/twitch_domain_containing"/>
    <property type="match status" value="1"/>
</dbReference>
<dbReference type="PANTHER" id="PTHR21339:SF0">
    <property type="entry name" value="S-ADENOSYLMETHIONINE-DEPENDENT NUCLEOTIDE DEHYDRATASE RSAD2"/>
    <property type="match status" value="1"/>
</dbReference>
<dbReference type="GO" id="GO:0046872">
    <property type="term" value="F:metal ion binding"/>
    <property type="evidence" value="ECO:0007669"/>
    <property type="project" value="UniProtKB-KW"/>
</dbReference>
<organism evidence="10 11">
    <name type="scientific">Seminavis robusta</name>
    <dbReference type="NCBI Taxonomy" id="568900"/>
    <lineage>
        <taxon>Eukaryota</taxon>
        <taxon>Sar</taxon>
        <taxon>Stramenopiles</taxon>
        <taxon>Ochrophyta</taxon>
        <taxon>Bacillariophyta</taxon>
        <taxon>Bacillariophyceae</taxon>
        <taxon>Bacillariophycidae</taxon>
        <taxon>Naviculales</taxon>
        <taxon>Naviculaceae</taxon>
        <taxon>Seminavis</taxon>
    </lineage>
</organism>
<dbReference type="NCBIfam" id="NF038283">
    <property type="entry name" value="viperin_w_prok"/>
    <property type="match status" value="1"/>
</dbReference>
<dbReference type="Pfam" id="PF04055">
    <property type="entry name" value="Radical_SAM"/>
    <property type="match status" value="1"/>
</dbReference>
<dbReference type="EMBL" id="CAICTM010000097">
    <property type="protein sequence ID" value="CAB9501017.1"/>
    <property type="molecule type" value="Genomic_DNA"/>
</dbReference>
<reference evidence="10" key="1">
    <citation type="submission" date="2020-06" db="EMBL/GenBank/DDBJ databases">
        <authorList>
            <consortium name="Plant Systems Biology data submission"/>
        </authorList>
    </citation>
    <scope>NUCLEOTIDE SEQUENCE</scope>
    <source>
        <strain evidence="10">D6</strain>
    </source>
</reference>
<comment type="caution">
    <text evidence="10">The sequence shown here is derived from an EMBL/GenBank/DDBJ whole genome shotgun (WGS) entry which is preliminary data.</text>
</comment>
<keyword evidence="7" id="KW-0051">Antiviral defense</keyword>
<dbReference type="Proteomes" id="UP001153069">
    <property type="component" value="Unassembled WGS sequence"/>
</dbReference>
<keyword evidence="11" id="KW-1185">Reference proteome</keyword>
<keyword evidence="6" id="KW-0411">Iron-sulfur</keyword>
<dbReference type="InterPro" id="IPR051196">
    <property type="entry name" value="RSAD2/Viperin_antiviral"/>
</dbReference>
<dbReference type="GO" id="GO:0051607">
    <property type="term" value="P:defense response to virus"/>
    <property type="evidence" value="ECO:0007669"/>
    <property type="project" value="UniProtKB-KW"/>
</dbReference>
<keyword evidence="4" id="KW-0479">Metal-binding</keyword>
<sequence length="368" mass="41611">MTLVSKVTTISLLNSLVVICCYALPSALAWLPRAPLATPPSARSSLWFRNDDPPGEDPPTTMDVAPSSLVRSVNYFISRKCNYSCQFCFHTMKTSHHLPLDQAQEGLRLLQQAGTEKINFAGGEPFILPLQLGELCKTASQELGMAVSIISNGSLISEEWMAYYGQYVDVLGVSVDSFCDETNAKIGRGETINTKDSNKQIKKNQHVDRILKVREMCDKHNIRFKMNTVVNSYNWEEDMIDQVRQLDPCRWKVFQVLLLDQENMGNEQSLRDARPLVVSDDQFQSFVQRHQPHFPQLVPEDNSAMQNSYLLLDEDLRFLDCSTGAKIPGESILDVGVYPALAQAGFDHDMFHLRGGVYDWKRERDLKG</sequence>
<dbReference type="InterPro" id="IPR013785">
    <property type="entry name" value="Aldolase_TIM"/>
</dbReference>
<dbReference type="OrthoDB" id="549750at2759"/>
<dbReference type="GO" id="GO:0051539">
    <property type="term" value="F:4 iron, 4 sulfur cluster binding"/>
    <property type="evidence" value="ECO:0007669"/>
    <property type="project" value="UniProtKB-KW"/>
</dbReference>
<dbReference type="PROSITE" id="PS51918">
    <property type="entry name" value="RADICAL_SAM"/>
    <property type="match status" value="1"/>
</dbReference>